<accession>A0A428MIF5</accession>
<dbReference type="EMBL" id="RSDW01000001">
    <property type="protein sequence ID" value="RSL16637.1"/>
    <property type="molecule type" value="Genomic_DNA"/>
</dbReference>
<evidence type="ECO:0000256" key="1">
    <source>
        <dbReference type="SAM" id="MobiDB-lite"/>
    </source>
</evidence>
<dbReference type="InterPro" id="IPR052927">
    <property type="entry name" value="DCC_oxidoreductase"/>
</dbReference>
<feature type="region of interest" description="Disordered" evidence="1">
    <location>
        <begin position="1"/>
        <end position="20"/>
    </location>
</feature>
<evidence type="ECO:0000313" key="3">
    <source>
        <dbReference type="Proteomes" id="UP000269669"/>
    </source>
</evidence>
<dbReference type="Pfam" id="PF04134">
    <property type="entry name" value="DCC1-like"/>
    <property type="match status" value="1"/>
</dbReference>
<proteinExistence type="predicted"/>
<dbReference type="Proteomes" id="UP000269669">
    <property type="component" value="Unassembled WGS sequence"/>
</dbReference>
<gene>
    <name evidence="2" type="ORF">EDE15_2158</name>
</gene>
<dbReference type="PANTHER" id="PTHR33639">
    <property type="entry name" value="THIOL-DISULFIDE OXIDOREDUCTASE DCC"/>
    <property type="match status" value="1"/>
</dbReference>
<name>A0A428MIF5_9BACT</name>
<organism evidence="2 3">
    <name type="scientific">Edaphobacter aggregans</name>
    <dbReference type="NCBI Taxonomy" id="570835"/>
    <lineage>
        <taxon>Bacteria</taxon>
        <taxon>Pseudomonadati</taxon>
        <taxon>Acidobacteriota</taxon>
        <taxon>Terriglobia</taxon>
        <taxon>Terriglobales</taxon>
        <taxon>Acidobacteriaceae</taxon>
        <taxon>Edaphobacter</taxon>
    </lineage>
</organism>
<comment type="caution">
    <text evidence="2">The sequence shown here is derived from an EMBL/GenBank/DDBJ whole genome shotgun (WGS) entry which is preliminary data.</text>
</comment>
<sequence length="173" mass="19769">MSSLQYKSHRDNAGEPTQTRKMTDLEHNQLASHPVLLYDGVCVLCNGVVRFLLDHDTQRIFRFVPLESPLGVELLARLGPQPTQEGVALITSAFTPGEHLYHRSDAVSQALQLLHNPWRQLGRTLHLIPRSLRELGYTIVARLRYRLFGRYYTCPIPIPSERDRILGLNHPKV</sequence>
<protein>
    <submittedName>
        <fullName evidence="2">Putative DCC family thiol-disulfide oxidoreductase YuxK</fullName>
    </submittedName>
</protein>
<evidence type="ECO:0000313" key="2">
    <source>
        <dbReference type="EMBL" id="RSL16637.1"/>
    </source>
</evidence>
<dbReference type="PANTHER" id="PTHR33639:SF2">
    <property type="entry name" value="DUF393 DOMAIN-CONTAINING PROTEIN"/>
    <property type="match status" value="1"/>
</dbReference>
<dbReference type="GO" id="GO:0015035">
    <property type="term" value="F:protein-disulfide reductase activity"/>
    <property type="evidence" value="ECO:0007669"/>
    <property type="project" value="InterPro"/>
</dbReference>
<dbReference type="InterPro" id="IPR007263">
    <property type="entry name" value="DCC1-like"/>
</dbReference>
<keyword evidence="3" id="KW-1185">Reference proteome</keyword>
<reference evidence="2 3" key="1">
    <citation type="submission" date="2018-12" db="EMBL/GenBank/DDBJ databases">
        <title>Sequencing of bacterial isolates from soil warming experiment in Harvard Forest, Massachusetts, USA.</title>
        <authorList>
            <person name="Deangelis K."/>
        </authorList>
    </citation>
    <scope>NUCLEOTIDE SEQUENCE [LARGE SCALE GENOMIC DNA]</scope>
    <source>
        <strain evidence="2 3">EB153</strain>
    </source>
</reference>
<dbReference type="AlphaFoldDB" id="A0A428MIF5"/>